<gene>
    <name evidence="4" type="ORF">EVOR1521_LOCUS3083</name>
</gene>
<dbReference type="InterPro" id="IPR033133">
    <property type="entry name" value="PUM-HD"/>
</dbReference>
<dbReference type="Gene3D" id="1.25.40.10">
    <property type="entry name" value="Tetratricopeptide repeat domain"/>
    <property type="match status" value="1"/>
</dbReference>
<sequence>MESTESTESTEATEARQSLSIEDLKEQGNLAFKRAALLRRTTAASQYLSEAKSYYIEAIQRLGSAKADSANLALTCVLHSNLAAVYLQEVPPKWTEAKAAADIALTVDQQNVKARFRRAQALLQDNREGLPIKALKEALDDLKAAQTLEPRNSQVRDEAKRVSQRLDRLEQKQQVPIARKIVEKHVAAALLDRGSDCLDSHGYARFLQSKNTSTKSLEQHAMLILRMDKSPRVCLSQAFLHIWEAALGKEFCDRLDSKLQGGQAEQKAALQEMRSLVWQLSRDALGCRLVQTAIAVASPAAAKEIAGELRGHVREAAASPHANYVLQKVISQLSPASFIFIAEELVGNAARFARHRYGCRIICRLLEYLPSEEKYATIVSLVIDELLSSLSEAQDLCRHNFGHHVAQGILEHGGHWLQRHKDYLAEVLQYDLEGNAMHRSARVSSLVAIVCRLIGVKFCAGQLFAGICADAL</sequence>
<dbReference type="InterPro" id="IPR011989">
    <property type="entry name" value="ARM-like"/>
</dbReference>
<feature type="repeat" description="Pumilio" evidence="2">
    <location>
        <begin position="308"/>
        <end position="343"/>
    </location>
</feature>
<evidence type="ECO:0000313" key="5">
    <source>
        <dbReference type="Proteomes" id="UP001178507"/>
    </source>
</evidence>
<reference evidence="4" key="1">
    <citation type="submission" date="2023-08" db="EMBL/GenBank/DDBJ databases">
        <authorList>
            <person name="Chen Y."/>
            <person name="Shah S."/>
            <person name="Dougan E. K."/>
            <person name="Thang M."/>
            <person name="Chan C."/>
        </authorList>
    </citation>
    <scope>NUCLEOTIDE SEQUENCE</scope>
</reference>
<dbReference type="InterPro" id="IPR016024">
    <property type="entry name" value="ARM-type_fold"/>
</dbReference>
<organism evidence="4 5">
    <name type="scientific">Effrenium voratum</name>
    <dbReference type="NCBI Taxonomy" id="2562239"/>
    <lineage>
        <taxon>Eukaryota</taxon>
        <taxon>Sar</taxon>
        <taxon>Alveolata</taxon>
        <taxon>Dinophyceae</taxon>
        <taxon>Suessiales</taxon>
        <taxon>Symbiodiniaceae</taxon>
        <taxon>Effrenium</taxon>
    </lineage>
</organism>
<dbReference type="PROSITE" id="PS50302">
    <property type="entry name" value="PUM"/>
    <property type="match status" value="2"/>
</dbReference>
<dbReference type="PANTHER" id="PTHR12537">
    <property type="entry name" value="RNA BINDING PROTEIN PUMILIO-RELATED"/>
    <property type="match status" value="1"/>
</dbReference>
<dbReference type="SUPFAM" id="SSF48371">
    <property type="entry name" value="ARM repeat"/>
    <property type="match status" value="1"/>
</dbReference>
<evidence type="ECO:0000256" key="1">
    <source>
        <dbReference type="ARBA" id="ARBA00022737"/>
    </source>
</evidence>
<evidence type="ECO:0000313" key="4">
    <source>
        <dbReference type="EMBL" id="CAJ1373191.1"/>
    </source>
</evidence>
<dbReference type="Pfam" id="PF22493">
    <property type="entry name" value="PUF_NOP9"/>
    <property type="match status" value="1"/>
</dbReference>
<dbReference type="SMART" id="SM00025">
    <property type="entry name" value="Pumilio"/>
    <property type="match status" value="4"/>
</dbReference>
<dbReference type="Pfam" id="PF00806">
    <property type="entry name" value="PUF"/>
    <property type="match status" value="1"/>
</dbReference>
<dbReference type="AlphaFoldDB" id="A0AA36HQJ6"/>
<dbReference type="InterPro" id="IPR011990">
    <property type="entry name" value="TPR-like_helical_dom_sf"/>
</dbReference>
<dbReference type="PROSITE" id="PS50303">
    <property type="entry name" value="PUM_HD"/>
    <property type="match status" value="1"/>
</dbReference>
<keyword evidence="1" id="KW-0677">Repeat</keyword>
<protein>
    <recommendedName>
        <fullName evidence="3">PUM-HD domain-containing protein</fullName>
    </recommendedName>
</protein>
<accession>A0AA36HQJ6</accession>
<dbReference type="SUPFAM" id="SSF48452">
    <property type="entry name" value="TPR-like"/>
    <property type="match status" value="1"/>
</dbReference>
<dbReference type="GO" id="GO:0003729">
    <property type="term" value="F:mRNA binding"/>
    <property type="evidence" value="ECO:0007669"/>
    <property type="project" value="TreeGrafter"/>
</dbReference>
<dbReference type="EMBL" id="CAUJNA010000179">
    <property type="protein sequence ID" value="CAJ1373191.1"/>
    <property type="molecule type" value="Genomic_DNA"/>
</dbReference>
<dbReference type="InterPro" id="IPR001313">
    <property type="entry name" value="Pumilio_RNA-bd_rpt"/>
</dbReference>
<keyword evidence="5" id="KW-1185">Reference proteome</keyword>
<name>A0AA36HQJ6_9DINO</name>
<dbReference type="GO" id="GO:0010608">
    <property type="term" value="P:post-transcriptional regulation of gene expression"/>
    <property type="evidence" value="ECO:0007669"/>
    <property type="project" value="TreeGrafter"/>
</dbReference>
<evidence type="ECO:0000256" key="2">
    <source>
        <dbReference type="PROSITE-ProRule" id="PRU00317"/>
    </source>
</evidence>
<comment type="caution">
    <text evidence="4">The sequence shown here is derived from an EMBL/GenBank/DDBJ whole genome shotgun (WGS) entry which is preliminary data.</text>
</comment>
<dbReference type="GO" id="GO:0005737">
    <property type="term" value="C:cytoplasm"/>
    <property type="evidence" value="ECO:0007669"/>
    <property type="project" value="TreeGrafter"/>
</dbReference>
<feature type="domain" description="PUM-HD" evidence="3">
    <location>
        <begin position="164"/>
        <end position="472"/>
    </location>
</feature>
<feature type="repeat" description="Pumilio" evidence="2">
    <location>
        <begin position="344"/>
        <end position="380"/>
    </location>
</feature>
<dbReference type="Proteomes" id="UP001178507">
    <property type="component" value="Unassembled WGS sequence"/>
</dbReference>
<evidence type="ECO:0000259" key="3">
    <source>
        <dbReference type="PROSITE" id="PS50303"/>
    </source>
</evidence>
<proteinExistence type="predicted"/>
<dbReference type="Gene3D" id="1.25.10.10">
    <property type="entry name" value="Leucine-rich Repeat Variant"/>
    <property type="match status" value="1"/>
</dbReference>